<dbReference type="CDD" id="cd00438">
    <property type="entry name" value="cupin_RmlC"/>
    <property type="match status" value="1"/>
</dbReference>
<dbReference type="Proteomes" id="UP000582659">
    <property type="component" value="Unassembled WGS sequence"/>
</dbReference>
<evidence type="ECO:0000313" key="2">
    <source>
        <dbReference type="Proteomes" id="UP000659654"/>
    </source>
</evidence>
<dbReference type="PANTHER" id="PTHR21047:SF2">
    <property type="entry name" value="THYMIDINE DIPHOSPHO-4-KETO-RHAMNOSE 3,5-EPIMERASE"/>
    <property type="match status" value="1"/>
</dbReference>
<gene>
    <name evidence="1" type="ORF">BXYJ_LOCUS15718</name>
</gene>
<dbReference type="InterPro" id="IPR000888">
    <property type="entry name" value="RmlC-like"/>
</dbReference>
<dbReference type="SUPFAM" id="SSF51182">
    <property type="entry name" value="RmlC-like cupins"/>
    <property type="match status" value="1"/>
</dbReference>
<dbReference type="GO" id="GO:0000271">
    <property type="term" value="P:polysaccharide biosynthetic process"/>
    <property type="evidence" value="ECO:0007669"/>
    <property type="project" value="TreeGrafter"/>
</dbReference>
<dbReference type="InterPro" id="IPR014710">
    <property type="entry name" value="RmlC-like_jellyroll"/>
</dbReference>
<dbReference type="Pfam" id="PF00908">
    <property type="entry name" value="dTDP_sugar_isom"/>
    <property type="match status" value="1"/>
</dbReference>
<dbReference type="EMBL" id="CAJFCV020000006">
    <property type="protein sequence ID" value="CAG9132115.1"/>
    <property type="molecule type" value="Genomic_DNA"/>
</dbReference>
<dbReference type="NCBIfam" id="TIGR01221">
    <property type="entry name" value="rmlC"/>
    <property type="match status" value="1"/>
</dbReference>
<sequence>MSIPTVTKRFQPEIESVKEIPDLKIIRPKAFPDDRGFFCETYNVEEWAKVLDFHEVFKQDNHSFSKFGVIRGLHSQPGMGKLVSVVSGKIFDVAVDARLDSPTFGQWHAEILDAESKTNFWIPPGFLHGLQALSPEGAHVTYKCTGVYDPKTEYGIDVFDKDIGVEWPITDPEKIIVSERDCQHPGLRSLRDALKG</sequence>
<name>A0A7I8XA91_BURXY</name>
<dbReference type="SMR" id="A0A7I8XA91"/>
<dbReference type="InterPro" id="IPR011051">
    <property type="entry name" value="RmlC_Cupin_sf"/>
</dbReference>
<dbReference type="AlphaFoldDB" id="A0A7I8XA91"/>
<organism evidence="1 2">
    <name type="scientific">Bursaphelenchus xylophilus</name>
    <name type="common">Pinewood nematode worm</name>
    <name type="synonym">Aphelenchoides xylophilus</name>
    <dbReference type="NCBI Taxonomy" id="6326"/>
    <lineage>
        <taxon>Eukaryota</taxon>
        <taxon>Metazoa</taxon>
        <taxon>Ecdysozoa</taxon>
        <taxon>Nematoda</taxon>
        <taxon>Chromadorea</taxon>
        <taxon>Rhabditida</taxon>
        <taxon>Tylenchina</taxon>
        <taxon>Tylenchomorpha</taxon>
        <taxon>Aphelenchoidea</taxon>
        <taxon>Aphelenchoididae</taxon>
        <taxon>Bursaphelenchus</taxon>
    </lineage>
</organism>
<comment type="caution">
    <text evidence="1">The sequence shown here is derived from an EMBL/GenBank/DDBJ whole genome shotgun (WGS) entry which is preliminary data.</text>
</comment>
<dbReference type="Proteomes" id="UP000659654">
    <property type="component" value="Unassembled WGS sequence"/>
</dbReference>
<dbReference type="EMBL" id="CAJFDI010000006">
    <property type="protein sequence ID" value="CAD5235627.1"/>
    <property type="molecule type" value="Genomic_DNA"/>
</dbReference>
<evidence type="ECO:0000313" key="1">
    <source>
        <dbReference type="EMBL" id="CAD5235627.1"/>
    </source>
</evidence>
<proteinExistence type="predicted"/>
<keyword evidence="2" id="KW-1185">Reference proteome</keyword>
<reference evidence="1" key="1">
    <citation type="submission" date="2020-09" db="EMBL/GenBank/DDBJ databases">
        <authorList>
            <person name="Kikuchi T."/>
        </authorList>
    </citation>
    <scope>NUCLEOTIDE SEQUENCE</scope>
    <source>
        <strain evidence="1">Ka4C1</strain>
    </source>
</reference>
<dbReference type="PANTHER" id="PTHR21047">
    <property type="entry name" value="DTDP-6-DEOXY-D-GLUCOSE-3,5 EPIMERASE"/>
    <property type="match status" value="1"/>
</dbReference>
<accession>A0A7I8XA91</accession>
<dbReference type="OrthoDB" id="9973973at2759"/>
<dbReference type="GO" id="GO:0008830">
    <property type="term" value="F:dTDP-4-dehydrorhamnose 3,5-epimerase activity"/>
    <property type="evidence" value="ECO:0007669"/>
    <property type="project" value="InterPro"/>
</dbReference>
<dbReference type="GO" id="GO:0005829">
    <property type="term" value="C:cytosol"/>
    <property type="evidence" value="ECO:0007669"/>
    <property type="project" value="TreeGrafter"/>
</dbReference>
<dbReference type="Gene3D" id="2.60.120.10">
    <property type="entry name" value="Jelly Rolls"/>
    <property type="match status" value="1"/>
</dbReference>
<protein>
    <submittedName>
        <fullName evidence="1">(pine wood nematode) hypothetical protein</fullName>
    </submittedName>
</protein>